<dbReference type="InterPro" id="IPR006657">
    <property type="entry name" value="MoPterin_dinucl-bd_dom"/>
</dbReference>
<dbReference type="SUPFAM" id="SSF53706">
    <property type="entry name" value="Formate dehydrogenase/DMSO reductase, domains 1-3"/>
    <property type="match status" value="1"/>
</dbReference>
<evidence type="ECO:0000313" key="6">
    <source>
        <dbReference type="EMBL" id="SET25022.1"/>
    </source>
</evidence>
<evidence type="ECO:0000313" key="7">
    <source>
        <dbReference type="Proteomes" id="UP000198508"/>
    </source>
</evidence>
<dbReference type="PROSITE" id="PS51669">
    <property type="entry name" value="4FE4S_MOW_BIS_MGD"/>
    <property type="match status" value="1"/>
</dbReference>
<reference evidence="7" key="1">
    <citation type="submission" date="2016-10" db="EMBL/GenBank/DDBJ databases">
        <authorList>
            <person name="Varghese N."/>
            <person name="Submissions S."/>
        </authorList>
    </citation>
    <scope>NUCLEOTIDE SEQUENCE [LARGE SCALE GENOMIC DNA]</scope>
    <source>
        <strain evidence="7">NLAE-zl-G277</strain>
    </source>
</reference>
<gene>
    <name evidence="6" type="ORF">SAMN05216313_103244</name>
</gene>
<dbReference type="Gene3D" id="3.40.228.10">
    <property type="entry name" value="Dimethylsulfoxide Reductase, domain 2"/>
    <property type="match status" value="1"/>
</dbReference>
<dbReference type="Pfam" id="PF04879">
    <property type="entry name" value="Molybdop_Fe4S4"/>
    <property type="match status" value="1"/>
</dbReference>
<dbReference type="PANTHER" id="PTHR43105">
    <property type="entry name" value="RESPIRATORY NITRATE REDUCTASE"/>
    <property type="match status" value="1"/>
</dbReference>
<evidence type="ECO:0000256" key="4">
    <source>
        <dbReference type="ARBA" id="ARBA00023014"/>
    </source>
</evidence>
<dbReference type="InterPro" id="IPR009010">
    <property type="entry name" value="Asp_de-COase-like_dom_sf"/>
</dbReference>
<evidence type="ECO:0000256" key="3">
    <source>
        <dbReference type="ARBA" id="ARBA00023004"/>
    </source>
</evidence>
<sequence length="705" mass="79077">MKMKRVQSTCNYCALDCNMDFYVEDGRIVKVLPTKGYPVNDGFCCIKGLSLDKQQTVVKTSPLPKIRQADGTMKEVSWDEGFKHVADKLTALQEKYGRESVAGISTGQLTMEEFAIFGHVMRNYLKTNVDGNTRLCMATAVVAHKQSYGFDAPGYTLKDLELSDTIVFVGANPVVAHPILWRRVKLNPDPNKKVIVIDPRESETAMNADYWYPVRWKGDLCLFYTLANVLIEKGWVNEDYIAAHTEGYGEFKEFVKDFTLEKAEETAGLAPEQILELAGLIHEGKRVSFWWTMGVNQGYEAVRTAQAIINIALMTGNIGRPGTGANSITGQCNAMGSRAYSNTAVLYAGGDFTNPARRAAVANALGVDESVLAEKPTATYNQIIEGINEGRIKGLWILCTNPRHSWTNNETFAEAVKKLELFVVQDIYDTIESAEHCTVFFPVVPGIKKEGTYINLERRLSGMRPCLPRGENEISDYEAILGVGRALGMGDLLKGWETPRDCFELMKKCSKGMPGDITGVTWEMLENSRGVQWPFREGETLTEDQRRLYEDGNFFTPSKKAQFKFEAPRENPMPLTEEFPYVFNTGRGSVGQWHTQSRTREVQFVEDVSAREAYLYINPLTAQEKGIGENDFLRVHSANGHSAVFRARISGHVREKELYAPIHYIECNKLTPSIYDPYSKEPSYKATPVWFEKAEGGNGHVSDQN</sequence>
<keyword evidence="2" id="KW-0479">Metal-binding</keyword>
<keyword evidence="3" id="KW-0408">Iron</keyword>
<dbReference type="GO" id="GO:0016020">
    <property type="term" value="C:membrane"/>
    <property type="evidence" value="ECO:0007669"/>
    <property type="project" value="TreeGrafter"/>
</dbReference>
<dbReference type="GO" id="GO:0046872">
    <property type="term" value="F:metal ion binding"/>
    <property type="evidence" value="ECO:0007669"/>
    <property type="project" value="UniProtKB-KW"/>
</dbReference>
<dbReference type="GO" id="GO:0043546">
    <property type="term" value="F:molybdopterin cofactor binding"/>
    <property type="evidence" value="ECO:0007669"/>
    <property type="project" value="InterPro"/>
</dbReference>
<dbReference type="AlphaFoldDB" id="A0A1I0CZ05"/>
<feature type="domain" description="4Fe-4S Mo/W bis-MGD-type" evidence="5">
    <location>
        <begin position="3"/>
        <end position="59"/>
    </location>
</feature>
<dbReference type="Gene3D" id="3.40.50.740">
    <property type="match status" value="1"/>
</dbReference>
<evidence type="ECO:0000256" key="1">
    <source>
        <dbReference type="ARBA" id="ARBA00022485"/>
    </source>
</evidence>
<dbReference type="InterPro" id="IPR006656">
    <property type="entry name" value="Mopterin_OxRdtase"/>
</dbReference>
<dbReference type="SUPFAM" id="SSF50692">
    <property type="entry name" value="ADC-like"/>
    <property type="match status" value="1"/>
</dbReference>
<dbReference type="EMBL" id="FOIM01000003">
    <property type="protein sequence ID" value="SET25022.1"/>
    <property type="molecule type" value="Genomic_DNA"/>
</dbReference>
<dbReference type="CDD" id="cd00508">
    <property type="entry name" value="MopB_CT_Fdh-Nap-like"/>
    <property type="match status" value="1"/>
</dbReference>
<protein>
    <submittedName>
        <fullName evidence="6">NAD(P)H-dependent nitrate reductase catalytic subunit</fullName>
    </submittedName>
</protein>
<dbReference type="Proteomes" id="UP000198508">
    <property type="component" value="Unassembled WGS sequence"/>
</dbReference>
<dbReference type="GO" id="GO:0051539">
    <property type="term" value="F:4 iron, 4 sulfur cluster binding"/>
    <property type="evidence" value="ECO:0007669"/>
    <property type="project" value="UniProtKB-KW"/>
</dbReference>
<evidence type="ECO:0000259" key="5">
    <source>
        <dbReference type="PROSITE" id="PS51669"/>
    </source>
</evidence>
<dbReference type="Gene3D" id="2.20.25.90">
    <property type="entry name" value="ADC-like domains"/>
    <property type="match status" value="1"/>
</dbReference>
<dbReference type="Gene3D" id="2.40.40.20">
    <property type="match status" value="1"/>
</dbReference>
<dbReference type="PANTHER" id="PTHR43105:SF10">
    <property type="entry name" value="NADH-QUINONE OXIDOREDUCTASE SUBUNIT G"/>
    <property type="match status" value="1"/>
</dbReference>
<evidence type="ECO:0000256" key="2">
    <source>
        <dbReference type="ARBA" id="ARBA00022723"/>
    </source>
</evidence>
<accession>A0A1I0CZ05</accession>
<dbReference type="STRING" id="460384.SAMN05216313_103244"/>
<dbReference type="Pfam" id="PF01568">
    <property type="entry name" value="Molydop_binding"/>
    <property type="match status" value="1"/>
</dbReference>
<proteinExistence type="predicted"/>
<name>A0A1I0CZ05_9FIRM</name>
<dbReference type="InterPro" id="IPR006963">
    <property type="entry name" value="Mopterin_OxRdtase_4Fe-4S_dom"/>
</dbReference>
<keyword evidence="7" id="KW-1185">Reference proteome</keyword>
<keyword evidence="4" id="KW-0411">Iron-sulfur</keyword>
<organism evidence="6 7">
    <name type="scientific">Enterocloster lavalensis</name>
    <dbReference type="NCBI Taxonomy" id="460384"/>
    <lineage>
        <taxon>Bacteria</taxon>
        <taxon>Bacillati</taxon>
        <taxon>Bacillota</taxon>
        <taxon>Clostridia</taxon>
        <taxon>Lachnospirales</taxon>
        <taxon>Lachnospiraceae</taxon>
        <taxon>Enterocloster</taxon>
    </lineage>
</organism>
<dbReference type="PIRSF" id="PIRSF000144">
    <property type="entry name" value="CbbBc"/>
    <property type="match status" value="1"/>
</dbReference>
<dbReference type="Pfam" id="PF00384">
    <property type="entry name" value="Molybdopterin"/>
    <property type="match status" value="1"/>
</dbReference>
<keyword evidence="1" id="KW-0004">4Fe-4S</keyword>
<dbReference type="InterPro" id="IPR050123">
    <property type="entry name" value="Prok_molybdopt-oxidoreductase"/>
</dbReference>
<dbReference type="GO" id="GO:0016491">
    <property type="term" value="F:oxidoreductase activity"/>
    <property type="evidence" value="ECO:0007669"/>
    <property type="project" value="InterPro"/>
</dbReference>
<dbReference type="SMART" id="SM00926">
    <property type="entry name" value="Molybdop_Fe4S4"/>
    <property type="match status" value="1"/>
</dbReference>